<evidence type="ECO:0000256" key="1">
    <source>
        <dbReference type="ARBA" id="ARBA00004141"/>
    </source>
</evidence>
<dbReference type="InterPro" id="IPR057366">
    <property type="entry name" value="TRPM-like"/>
</dbReference>
<feature type="transmembrane region" description="Helical" evidence="5">
    <location>
        <begin position="231"/>
        <end position="253"/>
    </location>
</feature>
<comment type="subcellular location">
    <subcellularLocation>
        <location evidence="1">Membrane</location>
        <topology evidence="1">Multi-pass membrane protein</topology>
    </subcellularLocation>
</comment>
<keyword evidence="4 5" id="KW-0472">Membrane</keyword>
<accession>A0A814T464</accession>
<evidence type="ECO:0000256" key="5">
    <source>
        <dbReference type="SAM" id="Phobius"/>
    </source>
</evidence>
<dbReference type="Pfam" id="PF25508">
    <property type="entry name" value="TRPM2"/>
    <property type="match status" value="1"/>
</dbReference>
<gene>
    <name evidence="7" type="ORF">JYZ213_LOCUS24316</name>
</gene>
<evidence type="ECO:0000259" key="6">
    <source>
        <dbReference type="Pfam" id="PF25508"/>
    </source>
</evidence>
<feature type="transmembrane region" description="Helical" evidence="5">
    <location>
        <begin position="199"/>
        <end position="219"/>
    </location>
</feature>
<dbReference type="AlphaFoldDB" id="A0A814T464"/>
<evidence type="ECO:0000256" key="4">
    <source>
        <dbReference type="ARBA" id="ARBA00023136"/>
    </source>
</evidence>
<dbReference type="GO" id="GO:0099604">
    <property type="term" value="F:ligand-gated calcium channel activity"/>
    <property type="evidence" value="ECO:0007669"/>
    <property type="project" value="TreeGrafter"/>
</dbReference>
<evidence type="ECO:0000256" key="2">
    <source>
        <dbReference type="ARBA" id="ARBA00022692"/>
    </source>
</evidence>
<dbReference type="InterPro" id="IPR050927">
    <property type="entry name" value="TRPM"/>
</dbReference>
<dbReference type="Proteomes" id="UP000663845">
    <property type="component" value="Unassembled WGS sequence"/>
</dbReference>
<feature type="domain" description="TRPM-like" evidence="6">
    <location>
        <begin position="1"/>
        <end position="95"/>
    </location>
</feature>
<proteinExistence type="predicted"/>
<sequence length="284" mass="33389">MAQVFLSHMKYQICAALIATKILKEYYHKAPYGDLKDTYEKNAKYFEEYTIACIKQYEKYNTDQAFQIVLQRIKLYGNVTCLQVAADAQDKLFIATPCCAQAMNNIWCHNIHLKQSNKRNEIAVPIAIFLLGLLALFLVTYRYLPLVLNNEDPERSLQSYGIHYSNSYLIAFPRYAKYLPINNYMHRIKSIHQTLRMKYCYHCLIYCFFLLLFSYVLLFNFQPPTASISSIHWTETLTIIIVSIMLVEEIYYFFSLDSITLSGKFKSYFTDLFEIMILIGFVLY</sequence>
<feature type="transmembrane region" description="Helical" evidence="5">
    <location>
        <begin position="122"/>
        <end position="141"/>
    </location>
</feature>
<keyword evidence="3 5" id="KW-1133">Transmembrane helix</keyword>
<dbReference type="PANTHER" id="PTHR13800">
    <property type="entry name" value="TRANSIENT RECEPTOR POTENTIAL CATION CHANNEL, SUBFAMILY M, MEMBER 6"/>
    <property type="match status" value="1"/>
</dbReference>
<evidence type="ECO:0000256" key="3">
    <source>
        <dbReference type="ARBA" id="ARBA00022989"/>
    </source>
</evidence>
<reference evidence="7" key="1">
    <citation type="submission" date="2021-02" db="EMBL/GenBank/DDBJ databases">
        <authorList>
            <person name="Nowell W R."/>
        </authorList>
    </citation>
    <scope>NUCLEOTIDE SEQUENCE</scope>
</reference>
<name>A0A814T464_9BILA</name>
<comment type="caution">
    <text evidence="7">The sequence shown here is derived from an EMBL/GenBank/DDBJ whole genome shotgun (WGS) entry which is preliminary data.</text>
</comment>
<organism evidence="7 8">
    <name type="scientific">Adineta steineri</name>
    <dbReference type="NCBI Taxonomy" id="433720"/>
    <lineage>
        <taxon>Eukaryota</taxon>
        <taxon>Metazoa</taxon>
        <taxon>Spiralia</taxon>
        <taxon>Gnathifera</taxon>
        <taxon>Rotifera</taxon>
        <taxon>Eurotatoria</taxon>
        <taxon>Bdelloidea</taxon>
        <taxon>Adinetida</taxon>
        <taxon>Adinetidae</taxon>
        <taxon>Adineta</taxon>
    </lineage>
</organism>
<dbReference type="EMBL" id="CAJNOG010000297">
    <property type="protein sequence ID" value="CAF1154952.1"/>
    <property type="molecule type" value="Genomic_DNA"/>
</dbReference>
<feature type="transmembrane region" description="Helical" evidence="5">
    <location>
        <begin position="161"/>
        <end position="178"/>
    </location>
</feature>
<dbReference type="GO" id="GO:0005886">
    <property type="term" value="C:plasma membrane"/>
    <property type="evidence" value="ECO:0007669"/>
    <property type="project" value="TreeGrafter"/>
</dbReference>
<protein>
    <recommendedName>
        <fullName evidence="6">TRPM-like domain-containing protein</fullName>
    </recommendedName>
</protein>
<dbReference type="PANTHER" id="PTHR13800:SF12">
    <property type="entry name" value="TRANSIENT RECEPTOR POTENTIAL CATION CHANNEL SUBFAMILY M MEMBER-LIKE 2"/>
    <property type="match status" value="1"/>
</dbReference>
<evidence type="ECO:0000313" key="8">
    <source>
        <dbReference type="Proteomes" id="UP000663845"/>
    </source>
</evidence>
<keyword evidence="2 5" id="KW-0812">Transmembrane</keyword>
<evidence type="ECO:0000313" key="7">
    <source>
        <dbReference type="EMBL" id="CAF1154952.1"/>
    </source>
</evidence>